<protein>
    <submittedName>
        <fullName evidence="3">ComE operon protein 1</fullName>
    </submittedName>
</protein>
<sequence>MKNQKKIIGSIVIAIIIVILTMVSFINSRNQSNNNEDIFVETEQGDNTGEEKDNYASNKNYTQNMQTTSEIKVEIKGEIKKPGVYTMEQNSRLQDLIYKAGGFKKNADKENIPSLAKKLMDEECIVIYNKKEGHNNKSVAVINNSTDKSIEVGAAQEVININTADLDGLQKIPGVGPVTAQNIIDYREKSGGFKNVQDITNVDRIGEKTFEKMKDSITVQ</sequence>
<accession>A0A1V4IVD8</accession>
<dbReference type="GO" id="GO:0003677">
    <property type="term" value="F:DNA binding"/>
    <property type="evidence" value="ECO:0007669"/>
    <property type="project" value="InterPro"/>
</dbReference>
<organism evidence="3 4">
    <name type="scientific">Clostridium oryzae</name>
    <dbReference type="NCBI Taxonomy" id="1450648"/>
    <lineage>
        <taxon>Bacteria</taxon>
        <taxon>Bacillati</taxon>
        <taxon>Bacillota</taxon>
        <taxon>Clostridia</taxon>
        <taxon>Eubacteriales</taxon>
        <taxon>Clostridiaceae</taxon>
        <taxon>Clostridium</taxon>
    </lineage>
</organism>
<dbReference type="PANTHER" id="PTHR21180">
    <property type="entry name" value="ENDONUCLEASE/EXONUCLEASE/PHOSPHATASE FAMILY DOMAIN-CONTAINING PROTEIN 1"/>
    <property type="match status" value="1"/>
</dbReference>
<dbReference type="GO" id="GO:0015628">
    <property type="term" value="P:protein secretion by the type II secretion system"/>
    <property type="evidence" value="ECO:0007669"/>
    <property type="project" value="TreeGrafter"/>
</dbReference>
<dbReference type="Gene3D" id="3.10.560.10">
    <property type="entry name" value="Outer membrane lipoprotein wza domain like"/>
    <property type="match status" value="1"/>
</dbReference>
<dbReference type="Pfam" id="PF10531">
    <property type="entry name" value="SLBB"/>
    <property type="match status" value="1"/>
</dbReference>
<comment type="caution">
    <text evidence="3">The sequence shown here is derived from an EMBL/GenBank/DDBJ whole genome shotgun (WGS) entry which is preliminary data.</text>
</comment>
<dbReference type="GO" id="GO:0006281">
    <property type="term" value="P:DNA repair"/>
    <property type="evidence" value="ECO:0007669"/>
    <property type="project" value="InterPro"/>
</dbReference>
<dbReference type="PANTHER" id="PTHR21180:SF32">
    <property type="entry name" value="ENDONUCLEASE_EXONUCLEASE_PHOSPHATASE FAMILY DOMAIN-CONTAINING PROTEIN 1"/>
    <property type="match status" value="1"/>
</dbReference>
<evidence type="ECO:0000313" key="3">
    <source>
        <dbReference type="EMBL" id="OPJ63790.1"/>
    </source>
</evidence>
<dbReference type="InterPro" id="IPR010994">
    <property type="entry name" value="RuvA_2-like"/>
</dbReference>
<dbReference type="OrthoDB" id="9790239at2"/>
<dbReference type="Proteomes" id="UP000190080">
    <property type="component" value="Unassembled WGS sequence"/>
</dbReference>
<dbReference type="Gene3D" id="1.10.150.310">
    <property type="entry name" value="Tex RuvX-like domain-like"/>
    <property type="match status" value="1"/>
</dbReference>
<feature type="transmembrane region" description="Helical" evidence="1">
    <location>
        <begin position="7"/>
        <end position="26"/>
    </location>
</feature>
<dbReference type="InterPro" id="IPR019554">
    <property type="entry name" value="Soluble_ligand-bd"/>
</dbReference>
<keyword evidence="1" id="KW-0472">Membrane</keyword>
<evidence type="ECO:0000259" key="2">
    <source>
        <dbReference type="SMART" id="SM00278"/>
    </source>
</evidence>
<dbReference type="SMART" id="SM00278">
    <property type="entry name" value="HhH1"/>
    <property type="match status" value="2"/>
</dbReference>
<dbReference type="STRING" id="1450648.CLORY_09740"/>
<evidence type="ECO:0000256" key="1">
    <source>
        <dbReference type="SAM" id="Phobius"/>
    </source>
</evidence>
<feature type="domain" description="Helix-hairpin-helix DNA-binding motif class 1" evidence="2">
    <location>
        <begin position="197"/>
        <end position="216"/>
    </location>
</feature>
<dbReference type="InterPro" id="IPR003583">
    <property type="entry name" value="Hlx-hairpin-Hlx_DNA-bd_motif"/>
</dbReference>
<keyword evidence="4" id="KW-1185">Reference proteome</keyword>
<reference evidence="3 4" key="1">
    <citation type="submission" date="2017-03" db="EMBL/GenBank/DDBJ databases">
        <title>Genome sequence of Clostridium oryzae DSM 28571.</title>
        <authorList>
            <person name="Poehlein A."/>
            <person name="Daniel R."/>
        </authorList>
    </citation>
    <scope>NUCLEOTIDE SEQUENCE [LARGE SCALE GENOMIC DNA]</scope>
    <source>
        <strain evidence="3 4">DSM 28571</strain>
    </source>
</reference>
<name>A0A1V4IVD8_9CLOT</name>
<dbReference type="Pfam" id="PF12836">
    <property type="entry name" value="HHH_3"/>
    <property type="match status" value="1"/>
</dbReference>
<evidence type="ECO:0000313" key="4">
    <source>
        <dbReference type="Proteomes" id="UP000190080"/>
    </source>
</evidence>
<dbReference type="AlphaFoldDB" id="A0A1V4IVD8"/>
<dbReference type="InterPro" id="IPR051675">
    <property type="entry name" value="Endo/Exo/Phosphatase_dom_1"/>
</dbReference>
<dbReference type="EMBL" id="MZGV01000007">
    <property type="protein sequence ID" value="OPJ63790.1"/>
    <property type="molecule type" value="Genomic_DNA"/>
</dbReference>
<feature type="domain" description="Helix-hairpin-helix DNA-binding motif class 1" evidence="2">
    <location>
        <begin position="167"/>
        <end position="186"/>
    </location>
</feature>
<proteinExistence type="predicted"/>
<dbReference type="GO" id="GO:0015627">
    <property type="term" value="C:type II protein secretion system complex"/>
    <property type="evidence" value="ECO:0007669"/>
    <property type="project" value="TreeGrafter"/>
</dbReference>
<dbReference type="SUPFAM" id="SSF47781">
    <property type="entry name" value="RuvA domain 2-like"/>
    <property type="match status" value="1"/>
</dbReference>
<dbReference type="NCBIfam" id="TIGR00426">
    <property type="entry name" value="competence protein ComEA helix-hairpin-helix repeat region"/>
    <property type="match status" value="1"/>
</dbReference>
<keyword evidence="1" id="KW-0812">Transmembrane</keyword>
<dbReference type="InterPro" id="IPR004509">
    <property type="entry name" value="Competence_ComEA_HhH"/>
</dbReference>
<keyword evidence="1" id="KW-1133">Transmembrane helix</keyword>
<dbReference type="RefSeq" id="WP_079422402.1">
    <property type="nucleotide sequence ID" value="NZ_MZGV01000007.1"/>
</dbReference>
<gene>
    <name evidence="3" type="primary">comEA</name>
    <name evidence="3" type="ORF">CLORY_09740</name>
</gene>